<evidence type="ECO:0000256" key="9">
    <source>
        <dbReference type="ARBA" id="ARBA00041175"/>
    </source>
</evidence>
<evidence type="ECO:0000256" key="2">
    <source>
        <dbReference type="ARBA" id="ARBA00022448"/>
    </source>
</evidence>
<evidence type="ECO:0000256" key="1">
    <source>
        <dbReference type="ARBA" id="ARBA00004496"/>
    </source>
</evidence>
<protein>
    <recommendedName>
        <fullName evidence="9">Ascorbate-specific PTS system EIIA component</fullName>
    </recommendedName>
    <alternativeName>
        <fullName evidence="10">Ascorbate-specific phosphotransferase enzyme IIA component</fullName>
    </alternativeName>
</protein>
<proteinExistence type="predicted"/>
<evidence type="ECO:0000256" key="7">
    <source>
        <dbReference type="ARBA" id="ARBA00022777"/>
    </source>
</evidence>
<evidence type="ECO:0000313" key="13">
    <source>
        <dbReference type="Proteomes" id="UP000217033"/>
    </source>
</evidence>
<keyword evidence="3" id="KW-0963">Cytoplasm</keyword>
<keyword evidence="4" id="KW-0597">Phosphoprotein</keyword>
<reference evidence="12" key="1">
    <citation type="submission" date="2017-08" db="EMBL/GenBank/DDBJ databases">
        <authorList>
            <person name="Alvarez-Ponce D."/>
            <person name="Weitzman C.L."/>
            <person name="Tillett R.L."/>
            <person name="Sandmeier F.C."/>
            <person name="Tracy C.R."/>
        </authorList>
    </citation>
    <scope>NUCLEOTIDE SEQUENCE [LARGE SCALE GENOMIC DNA]</scope>
    <source>
        <strain evidence="12">PS6</strain>
    </source>
</reference>
<comment type="function">
    <text evidence="8">The phosphoenolpyruvate-dependent sugar phosphotransferase system (sugar PTS), a major carbohydrate active transport system, catalyzes the phosphorylation of incoming sugar substrates concomitantly with their translocation across the cell membrane. The enzyme II UlaABC PTS system is involved in ascorbate transport.</text>
</comment>
<dbReference type="InterPro" id="IPR016152">
    <property type="entry name" value="PTrfase/Anion_transptr"/>
</dbReference>
<accession>A0ABX4H6M0</accession>
<sequence length="143" mass="16284">MKKDLIKISDQKLNWIEAIKEGVGLLEKKKYCQMSYADSIIESTNKYGPYYVISPLLALAHALPEGNVSKVGLSLVLYKNIVNFSDKNEHQVQLLFTLCTTSPNDHIEMLQKFVTVFNENKDLTNQIINATTVDEIHQLLKEI</sequence>
<keyword evidence="2" id="KW-0813">Transport</keyword>
<dbReference type="Gene3D" id="3.40.930.10">
    <property type="entry name" value="Mannitol-specific EII, Chain A"/>
    <property type="match status" value="1"/>
</dbReference>
<dbReference type="PANTHER" id="PTHR36203">
    <property type="entry name" value="ASCORBATE-SPECIFIC PTS SYSTEM EIIA COMPONENT"/>
    <property type="match status" value="1"/>
</dbReference>
<dbReference type="EMBL" id="NQMN01000001">
    <property type="protein sequence ID" value="PAF55487.1"/>
    <property type="molecule type" value="Genomic_DNA"/>
</dbReference>
<evidence type="ECO:0000256" key="5">
    <source>
        <dbReference type="ARBA" id="ARBA00022679"/>
    </source>
</evidence>
<keyword evidence="6" id="KW-0598">Phosphotransferase system</keyword>
<evidence type="ECO:0000256" key="10">
    <source>
        <dbReference type="ARBA" id="ARBA00042072"/>
    </source>
</evidence>
<name>A0ABX4H6M0_9BACT</name>
<evidence type="ECO:0000259" key="11">
    <source>
        <dbReference type="PROSITE" id="PS51094"/>
    </source>
</evidence>
<dbReference type="InterPro" id="IPR051351">
    <property type="entry name" value="Ascorbate-PTS_EIIA_comp"/>
</dbReference>
<evidence type="ECO:0000256" key="4">
    <source>
        <dbReference type="ARBA" id="ARBA00022553"/>
    </source>
</evidence>
<organism evidence="12 13">
    <name type="scientific">Mycoplasmopsis agassizii</name>
    <dbReference type="NCBI Taxonomy" id="33922"/>
    <lineage>
        <taxon>Bacteria</taxon>
        <taxon>Bacillati</taxon>
        <taxon>Mycoplasmatota</taxon>
        <taxon>Mycoplasmoidales</taxon>
        <taxon>Metamycoplasmataceae</taxon>
        <taxon>Mycoplasmopsis</taxon>
    </lineage>
</organism>
<dbReference type="Proteomes" id="UP000217033">
    <property type="component" value="Unassembled WGS sequence"/>
</dbReference>
<comment type="caution">
    <text evidence="12">The sequence shown here is derived from an EMBL/GenBank/DDBJ whole genome shotgun (WGS) entry which is preliminary data.</text>
</comment>
<comment type="subcellular location">
    <subcellularLocation>
        <location evidence="1">Cytoplasm</location>
    </subcellularLocation>
</comment>
<dbReference type="SUPFAM" id="SSF55804">
    <property type="entry name" value="Phoshotransferase/anion transport protein"/>
    <property type="match status" value="1"/>
</dbReference>
<keyword evidence="5" id="KW-0808">Transferase</keyword>
<feature type="domain" description="PTS EIIA type-2" evidence="11">
    <location>
        <begin position="1"/>
        <end position="143"/>
    </location>
</feature>
<gene>
    <name evidence="12" type="ORF">CJF60_02285</name>
</gene>
<evidence type="ECO:0000256" key="6">
    <source>
        <dbReference type="ARBA" id="ARBA00022683"/>
    </source>
</evidence>
<keyword evidence="13" id="KW-1185">Reference proteome</keyword>
<dbReference type="RefSeq" id="WP_084232372.1">
    <property type="nucleotide sequence ID" value="NZ_FWXE01000006.1"/>
</dbReference>
<dbReference type="InterPro" id="IPR002178">
    <property type="entry name" value="PTS_EIIA_type-2_dom"/>
</dbReference>
<evidence type="ECO:0000313" key="12">
    <source>
        <dbReference type="EMBL" id="PAF55487.1"/>
    </source>
</evidence>
<keyword evidence="7" id="KW-0418">Kinase</keyword>
<evidence type="ECO:0000256" key="3">
    <source>
        <dbReference type="ARBA" id="ARBA00022490"/>
    </source>
</evidence>
<dbReference type="PANTHER" id="PTHR36203:SF1">
    <property type="entry name" value="ASCORBATE-SPECIFIC PTS SYSTEM EIIA COMPONENT"/>
    <property type="match status" value="1"/>
</dbReference>
<dbReference type="Pfam" id="PF00359">
    <property type="entry name" value="PTS_EIIA_2"/>
    <property type="match status" value="1"/>
</dbReference>
<evidence type="ECO:0000256" key="8">
    <source>
        <dbReference type="ARBA" id="ARBA00037387"/>
    </source>
</evidence>
<dbReference type="PROSITE" id="PS51094">
    <property type="entry name" value="PTS_EIIA_TYPE_2"/>
    <property type="match status" value="1"/>
</dbReference>